<gene>
    <name evidence="9" type="ORF">mRhiFer1_018174</name>
</gene>
<dbReference type="InterPro" id="IPR000532">
    <property type="entry name" value="Glucagon_GIP_secretin_VIP"/>
</dbReference>
<dbReference type="InterPro" id="IPR046963">
    <property type="entry name" value="VIP/GHRH-like"/>
</dbReference>
<evidence type="ECO:0000313" key="9">
    <source>
        <dbReference type="EMBL" id="KAF6365627.1"/>
    </source>
</evidence>
<organism evidence="9 10">
    <name type="scientific">Rhinolophus ferrumequinum</name>
    <name type="common">Greater horseshoe bat</name>
    <dbReference type="NCBI Taxonomy" id="59479"/>
    <lineage>
        <taxon>Eukaryota</taxon>
        <taxon>Metazoa</taxon>
        <taxon>Chordata</taxon>
        <taxon>Craniata</taxon>
        <taxon>Vertebrata</taxon>
        <taxon>Euteleostomi</taxon>
        <taxon>Mammalia</taxon>
        <taxon>Eutheria</taxon>
        <taxon>Laurasiatheria</taxon>
        <taxon>Chiroptera</taxon>
        <taxon>Yinpterochiroptera</taxon>
        <taxon>Rhinolophoidea</taxon>
        <taxon>Rhinolophidae</taxon>
        <taxon>Rhinolophinae</taxon>
        <taxon>Rhinolophus</taxon>
    </lineage>
</organism>
<reference evidence="9 10" key="1">
    <citation type="journal article" date="2020" name="Nature">
        <title>Six reference-quality genomes reveal evolution of bat adaptations.</title>
        <authorList>
            <person name="Jebb D."/>
            <person name="Huang Z."/>
            <person name="Pippel M."/>
            <person name="Hughes G.M."/>
            <person name="Lavrichenko K."/>
            <person name="Devanna P."/>
            <person name="Winkler S."/>
            <person name="Jermiin L.S."/>
            <person name="Skirmuntt E.C."/>
            <person name="Katzourakis A."/>
            <person name="Burkitt-Gray L."/>
            <person name="Ray D.A."/>
            <person name="Sullivan K.A.M."/>
            <person name="Roscito J.G."/>
            <person name="Kirilenko B.M."/>
            <person name="Davalos L.M."/>
            <person name="Corthals A.P."/>
            <person name="Power M.L."/>
            <person name="Jones G."/>
            <person name="Ransome R.D."/>
            <person name="Dechmann D.K.N."/>
            <person name="Locatelli A.G."/>
            <person name="Puechmaille S.J."/>
            <person name="Fedrigo O."/>
            <person name="Jarvis E.D."/>
            <person name="Hiller M."/>
            <person name="Vernes S.C."/>
            <person name="Myers E.W."/>
            <person name="Teeling E.C."/>
        </authorList>
    </citation>
    <scope>NUCLEOTIDE SEQUENCE [LARGE SCALE GENOMIC DNA]</scope>
    <source>
        <strain evidence="9">MRhiFer1</strain>
        <tissue evidence="9">Lung</tissue>
    </source>
</reference>
<evidence type="ECO:0000259" key="8">
    <source>
        <dbReference type="Pfam" id="PF00123"/>
    </source>
</evidence>
<dbReference type="AlphaFoldDB" id="A0A7J7YUC4"/>
<dbReference type="Proteomes" id="UP000585614">
    <property type="component" value="Unassembled WGS sequence"/>
</dbReference>
<sequence>MESRRKPQLLVHLTLFSVLFSQTLAWPLFETPFLNDRIPFEGANELDPALLTPDTDILPNAFAGNDRNARHAEEIITSEYKRLLGQLPAKRHVESFIGKRDSDDITEISGTAIPPLNEQIIDKETLKYLLQYLGIREEDVTSEMLKRILVQR</sequence>
<evidence type="ECO:0000256" key="6">
    <source>
        <dbReference type="ARBA" id="ARBA00049976"/>
    </source>
</evidence>
<feature type="chain" id="PRO_5029766430" evidence="7">
    <location>
        <begin position="26"/>
        <end position="152"/>
    </location>
</feature>
<dbReference type="GO" id="GO:0007189">
    <property type="term" value="P:adenylate cyclase-activating G protein-coupled receptor signaling pathway"/>
    <property type="evidence" value="ECO:0007669"/>
    <property type="project" value="TreeGrafter"/>
</dbReference>
<evidence type="ECO:0000256" key="5">
    <source>
        <dbReference type="ARBA" id="ARBA00022815"/>
    </source>
</evidence>
<evidence type="ECO:0000256" key="2">
    <source>
        <dbReference type="ARBA" id="ARBA00008369"/>
    </source>
</evidence>
<dbReference type="PANTHER" id="PTHR11213">
    <property type="entry name" value="GLUCAGON-FAMILY NEUROPEPTIDE"/>
    <property type="match status" value="1"/>
</dbReference>
<comment type="similarity">
    <text evidence="2">Belongs to the glucagon family.</text>
</comment>
<dbReference type="GO" id="GO:0051428">
    <property type="term" value="F:peptide hormone receptor binding"/>
    <property type="evidence" value="ECO:0007669"/>
    <property type="project" value="TreeGrafter"/>
</dbReference>
<evidence type="ECO:0000256" key="4">
    <source>
        <dbReference type="ARBA" id="ARBA00022702"/>
    </source>
</evidence>
<comment type="caution">
    <text evidence="9">The sequence shown here is derived from an EMBL/GenBank/DDBJ whole genome shotgun (WGS) entry which is preliminary data.</text>
</comment>
<keyword evidence="4" id="KW-0372">Hormone</keyword>
<protein>
    <submittedName>
        <fullName evidence="9">Vasoactive intestinal peptide</fullName>
    </submittedName>
</protein>
<dbReference type="PANTHER" id="PTHR11213:SF5">
    <property type="entry name" value="VIP PEPTIDES"/>
    <property type="match status" value="1"/>
</dbReference>
<evidence type="ECO:0000313" key="10">
    <source>
        <dbReference type="Proteomes" id="UP000585614"/>
    </source>
</evidence>
<evidence type="ECO:0000256" key="1">
    <source>
        <dbReference type="ARBA" id="ARBA00004613"/>
    </source>
</evidence>
<feature type="domain" description="Glucagon / GIP / secretin / VIP family" evidence="8">
    <location>
        <begin position="70"/>
        <end position="95"/>
    </location>
</feature>
<dbReference type="GO" id="GO:0032880">
    <property type="term" value="P:regulation of protein localization"/>
    <property type="evidence" value="ECO:0007669"/>
    <property type="project" value="UniProtKB-ARBA"/>
</dbReference>
<dbReference type="EMBL" id="JACAGC010000005">
    <property type="protein sequence ID" value="KAF6365627.1"/>
    <property type="molecule type" value="Genomic_DNA"/>
</dbReference>
<dbReference type="GO" id="GO:0043005">
    <property type="term" value="C:neuron projection"/>
    <property type="evidence" value="ECO:0007669"/>
    <property type="project" value="TreeGrafter"/>
</dbReference>
<evidence type="ECO:0000256" key="3">
    <source>
        <dbReference type="ARBA" id="ARBA00022525"/>
    </source>
</evidence>
<dbReference type="GO" id="GO:0005184">
    <property type="term" value="F:neuropeptide hormone activity"/>
    <property type="evidence" value="ECO:0007669"/>
    <property type="project" value="InterPro"/>
</dbReference>
<dbReference type="GO" id="GO:0048242">
    <property type="term" value="P:epinephrine secretion"/>
    <property type="evidence" value="ECO:0007669"/>
    <property type="project" value="TreeGrafter"/>
</dbReference>
<evidence type="ECO:0000256" key="7">
    <source>
        <dbReference type="SAM" id="SignalP"/>
    </source>
</evidence>
<name>A0A7J7YUC4_RHIFE</name>
<keyword evidence="7" id="KW-0732">Signal</keyword>
<keyword evidence="3" id="KW-0964">Secreted</keyword>
<feature type="signal peptide" evidence="7">
    <location>
        <begin position="1"/>
        <end position="25"/>
    </location>
</feature>
<keyword evidence="5" id="KW-0027">Amidation</keyword>
<comment type="function">
    <text evidence="6">VIP is a neuropeptide involved in a diverse array of physiological processes through activating the PACAP subfamily of class B1 G protein-coupled receptors: VIP receptor 1 (VPR1) and VIP receptor 2 (VPR2). Abundantly expressed throughout the CNS and peripheral nervous systems where they primarily exert neuroprotective and immune modulatory roles. Also causes vasodilation, lowers arterial blood pressure, stimulates myocardial contractility, increases glycogenolysis and relaxes the smooth muscle of trachea, stomach and gall bladder.</text>
</comment>
<accession>A0A7J7YUC4</accession>
<comment type="subcellular location">
    <subcellularLocation>
        <location evidence="1">Secreted</location>
    </subcellularLocation>
</comment>
<proteinExistence type="inferred from homology"/>
<dbReference type="Pfam" id="PF00123">
    <property type="entry name" value="Hormone_2"/>
    <property type="match status" value="1"/>
</dbReference>